<gene>
    <name evidence="1" type="ORF">SAMN04487772_12619</name>
</gene>
<keyword evidence="2" id="KW-1185">Reference proteome</keyword>
<dbReference type="AlphaFoldDB" id="A0A1I0EXA4"/>
<evidence type="ECO:0000313" key="2">
    <source>
        <dbReference type="Proteomes" id="UP000199800"/>
    </source>
</evidence>
<sequence>MHTRLPFITNAQTNDIQKGIEFLLKHGYTYEEIVNTFPDSDLELIANATSFNENEIVSTTDENGNILNNSTSLLTSNYIVLPDKDVKSTTGGKLQQRVDVFGLDDNTVMLSYSFHWLEIPKNRKKNRPTVTSSHGVGFSFSFAKDTTHADGIKDHQAWDDRGYISCRATIKSSNLCLWSRYYHQQGVLSLSPSISLSGANVSLSNDYQMELMLPNPYLNVKAK</sequence>
<protein>
    <submittedName>
        <fullName evidence="1">Uncharacterized protein</fullName>
    </submittedName>
</protein>
<name>A0A1I0EXA4_9FIRM</name>
<dbReference type="EMBL" id="FOHN01000026">
    <property type="protein sequence ID" value="SET50288.1"/>
    <property type="molecule type" value="Genomic_DNA"/>
</dbReference>
<organism evidence="1 2">
    <name type="scientific">[Clostridium] polysaccharolyticum</name>
    <dbReference type="NCBI Taxonomy" id="29364"/>
    <lineage>
        <taxon>Bacteria</taxon>
        <taxon>Bacillati</taxon>
        <taxon>Bacillota</taxon>
        <taxon>Clostridia</taxon>
        <taxon>Lachnospirales</taxon>
        <taxon>Lachnospiraceae</taxon>
    </lineage>
</organism>
<evidence type="ECO:0000313" key="1">
    <source>
        <dbReference type="EMBL" id="SET50288.1"/>
    </source>
</evidence>
<proteinExistence type="predicted"/>
<reference evidence="1 2" key="1">
    <citation type="submission" date="2016-10" db="EMBL/GenBank/DDBJ databases">
        <authorList>
            <person name="de Groot N.N."/>
        </authorList>
    </citation>
    <scope>NUCLEOTIDE SEQUENCE [LARGE SCALE GENOMIC DNA]</scope>
    <source>
        <strain evidence="1 2">DSM 1801</strain>
    </source>
</reference>
<dbReference type="Proteomes" id="UP000199800">
    <property type="component" value="Unassembled WGS sequence"/>
</dbReference>
<dbReference type="RefSeq" id="WP_092478665.1">
    <property type="nucleotide sequence ID" value="NZ_FOHN01000026.1"/>
</dbReference>
<dbReference type="STRING" id="29364.SAMN04487772_12619"/>
<accession>A0A1I0EXA4</accession>